<accession>A0A6J1IGG2</accession>
<proteinExistence type="predicted"/>
<dbReference type="GO" id="GO:0009055">
    <property type="term" value="F:electron transfer activity"/>
    <property type="evidence" value="ECO:0007669"/>
    <property type="project" value="InterPro"/>
</dbReference>
<dbReference type="GO" id="GO:0005886">
    <property type="term" value="C:plasma membrane"/>
    <property type="evidence" value="ECO:0007669"/>
    <property type="project" value="TreeGrafter"/>
</dbReference>
<gene>
    <name evidence="7" type="primary">LOC111472691</name>
</gene>
<keyword evidence="4" id="KW-0732">Signal</keyword>
<dbReference type="Pfam" id="PF02298">
    <property type="entry name" value="Cu_bind_like"/>
    <property type="match status" value="1"/>
</dbReference>
<evidence type="ECO:0000256" key="4">
    <source>
        <dbReference type="SAM" id="SignalP"/>
    </source>
</evidence>
<evidence type="ECO:0000256" key="3">
    <source>
        <dbReference type="SAM" id="Phobius"/>
    </source>
</evidence>
<dbReference type="InterPro" id="IPR003245">
    <property type="entry name" value="Phytocyanin_dom"/>
</dbReference>
<feature type="signal peptide" evidence="4">
    <location>
        <begin position="1"/>
        <end position="26"/>
    </location>
</feature>
<evidence type="ECO:0000259" key="5">
    <source>
        <dbReference type="PROSITE" id="PS51485"/>
    </source>
</evidence>
<evidence type="ECO:0000256" key="2">
    <source>
        <dbReference type="ARBA" id="ARBA00023180"/>
    </source>
</evidence>
<dbReference type="SUPFAM" id="SSF49503">
    <property type="entry name" value="Cupredoxins"/>
    <property type="match status" value="1"/>
</dbReference>
<dbReference type="PANTHER" id="PTHR33021:SF350">
    <property type="entry name" value="UCLACYANIN-2"/>
    <property type="match status" value="1"/>
</dbReference>
<feature type="chain" id="PRO_5027057603" evidence="4">
    <location>
        <begin position="27"/>
        <end position="160"/>
    </location>
</feature>
<evidence type="ECO:0000313" key="6">
    <source>
        <dbReference type="Proteomes" id="UP000504608"/>
    </source>
</evidence>
<dbReference type="InterPro" id="IPR008972">
    <property type="entry name" value="Cupredoxin"/>
</dbReference>
<keyword evidence="6" id="KW-1185">Reference proteome</keyword>
<dbReference type="Proteomes" id="UP000504608">
    <property type="component" value="Unplaced"/>
</dbReference>
<keyword evidence="3" id="KW-1133">Transmembrane helix</keyword>
<dbReference type="RefSeq" id="XP_022974069.1">
    <property type="nucleotide sequence ID" value="XM_023118301.1"/>
</dbReference>
<evidence type="ECO:0000256" key="1">
    <source>
        <dbReference type="ARBA" id="ARBA00023157"/>
    </source>
</evidence>
<dbReference type="FunFam" id="2.60.40.420:FF:000034">
    <property type="entry name" value="Cupredoxin superfamily protein"/>
    <property type="match status" value="1"/>
</dbReference>
<keyword evidence="2" id="KW-0325">Glycoprotein</keyword>
<sequence>MNRTMGSVCSVACLLIIGTLLPVIVAVDHEVGGDFGWNLPPTLTFFSEWARNTTFFVGDRLKFVPRANETHTYAEAESQKDYDGCIEQGIVFDSSIILTLHNPPRRRYFVCTDGNHCNNGMKFSIDVLPKSATTTPNMALKIDVFPLLLFITIMANMFFV</sequence>
<evidence type="ECO:0000313" key="7">
    <source>
        <dbReference type="RefSeq" id="XP_022974069.1"/>
    </source>
</evidence>
<protein>
    <submittedName>
        <fullName evidence="7">Cucumber peeling cupredoxin-like</fullName>
    </submittedName>
</protein>
<keyword evidence="3" id="KW-0472">Membrane</keyword>
<name>A0A6J1IGG2_CUCMA</name>
<organism evidence="6 7">
    <name type="scientific">Cucurbita maxima</name>
    <name type="common">Pumpkin</name>
    <name type="synonym">Winter squash</name>
    <dbReference type="NCBI Taxonomy" id="3661"/>
    <lineage>
        <taxon>Eukaryota</taxon>
        <taxon>Viridiplantae</taxon>
        <taxon>Streptophyta</taxon>
        <taxon>Embryophyta</taxon>
        <taxon>Tracheophyta</taxon>
        <taxon>Spermatophyta</taxon>
        <taxon>Magnoliopsida</taxon>
        <taxon>eudicotyledons</taxon>
        <taxon>Gunneridae</taxon>
        <taxon>Pentapetalae</taxon>
        <taxon>rosids</taxon>
        <taxon>fabids</taxon>
        <taxon>Cucurbitales</taxon>
        <taxon>Cucurbitaceae</taxon>
        <taxon>Cucurbiteae</taxon>
        <taxon>Cucurbita</taxon>
    </lineage>
</organism>
<keyword evidence="1" id="KW-1015">Disulfide bond</keyword>
<feature type="domain" description="Phytocyanin" evidence="5">
    <location>
        <begin position="27"/>
        <end position="129"/>
    </location>
</feature>
<dbReference type="GeneID" id="111472691"/>
<dbReference type="PANTHER" id="PTHR33021">
    <property type="entry name" value="BLUE COPPER PROTEIN"/>
    <property type="match status" value="1"/>
</dbReference>
<dbReference type="OrthoDB" id="2015260at2759"/>
<keyword evidence="3" id="KW-0812">Transmembrane</keyword>
<feature type="transmembrane region" description="Helical" evidence="3">
    <location>
        <begin position="138"/>
        <end position="159"/>
    </location>
</feature>
<dbReference type="PROSITE" id="PS51485">
    <property type="entry name" value="PHYTOCYANIN"/>
    <property type="match status" value="1"/>
</dbReference>
<dbReference type="Gene3D" id="2.60.40.420">
    <property type="entry name" value="Cupredoxins - blue copper proteins"/>
    <property type="match status" value="1"/>
</dbReference>
<dbReference type="AlphaFoldDB" id="A0A6J1IGG2"/>
<dbReference type="KEGG" id="cmax:111472691"/>
<reference evidence="7" key="1">
    <citation type="submission" date="2025-08" db="UniProtKB">
        <authorList>
            <consortium name="RefSeq"/>
        </authorList>
    </citation>
    <scope>IDENTIFICATION</scope>
    <source>
        <tissue evidence="7">Young leaves</tissue>
    </source>
</reference>
<dbReference type="InterPro" id="IPR039391">
    <property type="entry name" value="Phytocyanin-like"/>
</dbReference>